<keyword evidence="7" id="KW-1185">Reference proteome</keyword>
<evidence type="ECO:0000256" key="2">
    <source>
        <dbReference type="ARBA" id="ARBA00022473"/>
    </source>
</evidence>
<dbReference type="EnsemblPlants" id="Kaladp0051s0061.1.v1.1">
    <property type="protein sequence ID" value="Kaladp0051s0061.1.v1.1"/>
    <property type="gene ID" value="Kaladp0051s0061.v1.1"/>
</dbReference>
<proteinExistence type="inferred from homology"/>
<dbReference type="GO" id="GO:0009908">
    <property type="term" value="P:flower development"/>
    <property type="evidence" value="ECO:0007669"/>
    <property type="project" value="UniProtKB-KW"/>
</dbReference>
<dbReference type="PANTHER" id="PTHR31791:SF47">
    <property type="entry name" value="INACTIVE FRIGIDA-LIKE PROTEIN 2"/>
    <property type="match status" value="1"/>
</dbReference>
<dbReference type="Pfam" id="PF07899">
    <property type="entry name" value="Frigida"/>
    <property type="match status" value="1"/>
</dbReference>
<dbReference type="AlphaFoldDB" id="A0A7N0U218"/>
<dbReference type="Gramene" id="Kaladp0051s0061.1.v1.1">
    <property type="protein sequence ID" value="Kaladp0051s0061.1.v1.1"/>
    <property type="gene ID" value="Kaladp0051s0061.v1.1"/>
</dbReference>
<evidence type="ECO:0000256" key="4">
    <source>
        <dbReference type="ARBA" id="ARBA00023089"/>
    </source>
</evidence>
<dbReference type="OMA" id="CERMDGK"/>
<evidence type="ECO:0000313" key="7">
    <source>
        <dbReference type="Proteomes" id="UP000594263"/>
    </source>
</evidence>
<evidence type="ECO:0000256" key="5">
    <source>
        <dbReference type="RuleBase" id="RU364012"/>
    </source>
</evidence>
<evidence type="ECO:0000256" key="3">
    <source>
        <dbReference type="ARBA" id="ARBA00022782"/>
    </source>
</evidence>
<keyword evidence="3 5" id="KW-0221">Differentiation</keyword>
<accession>A0A7N0U218</accession>
<keyword evidence="2 5" id="KW-0217">Developmental protein</keyword>
<evidence type="ECO:0000256" key="1">
    <source>
        <dbReference type="ARBA" id="ARBA00008956"/>
    </source>
</evidence>
<name>A0A7N0U218_KALFE</name>
<comment type="similarity">
    <text evidence="1 5">Belongs to the Frigida family.</text>
</comment>
<evidence type="ECO:0000313" key="6">
    <source>
        <dbReference type="EnsemblPlants" id="Kaladp0051s0061.1.v1.1"/>
    </source>
</evidence>
<dbReference type="PANTHER" id="PTHR31791">
    <property type="entry name" value="FRIGIDA-LIKE PROTEIN 3-RELATED"/>
    <property type="match status" value="1"/>
</dbReference>
<organism evidence="6 7">
    <name type="scientific">Kalanchoe fedtschenkoi</name>
    <name type="common">Lavender scallops</name>
    <name type="synonym">South American air plant</name>
    <dbReference type="NCBI Taxonomy" id="63787"/>
    <lineage>
        <taxon>Eukaryota</taxon>
        <taxon>Viridiplantae</taxon>
        <taxon>Streptophyta</taxon>
        <taxon>Embryophyta</taxon>
        <taxon>Tracheophyta</taxon>
        <taxon>Spermatophyta</taxon>
        <taxon>Magnoliopsida</taxon>
        <taxon>eudicotyledons</taxon>
        <taxon>Gunneridae</taxon>
        <taxon>Pentapetalae</taxon>
        <taxon>Saxifragales</taxon>
        <taxon>Crassulaceae</taxon>
        <taxon>Kalanchoe</taxon>
    </lineage>
</organism>
<dbReference type="Proteomes" id="UP000594263">
    <property type="component" value="Unplaced"/>
</dbReference>
<dbReference type="InterPro" id="IPR012474">
    <property type="entry name" value="Frigida"/>
</dbReference>
<reference evidence="6" key="1">
    <citation type="submission" date="2021-01" db="UniProtKB">
        <authorList>
            <consortium name="EnsemblPlants"/>
        </authorList>
    </citation>
    <scope>IDENTIFICATION</scope>
</reference>
<protein>
    <recommendedName>
        <fullName evidence="5">FRIGIDA-like protein</fullName>
    </recommendedName>
</protein>
<sequence length="589" mass="65002">MTTTTENVSEALKLVGEKKETLRQAFLELESHSSSLSSFSVTWSDLDHHFSSIESSLLSQFDDIKSRMSYNPPIASTAMTAPCARAESRSARGGSSGGDETLGLKVRLEMKALCEKMDGRGLRKYIDDHLKELAEIKKELSEALKYAEDPGLMVLDAMEGFYPVDVKSKQKGEKDIQVKDVRRTCVALLEELMNAVGKEGISWSAREKAKNLAWEWKGMLSRTGGHFLEALGFLTLVATYDLRNEFDADEITELFVDTARFRQAINLCRVLIMPDKIPDVVQKLIEADKQLLAVKFICEFALAEKFPPVPLLKAYVNDVKQNAKNVLNKGNHSRQAMNEAASKEINALRTVLRYVEDHKLESEYPPKVLERRIEEIKSYKNNKKRPAADVVNGTMQQRLKHQAKGQQPGDSRRFRNAAIAAPSEVQTQEAIIRSSMIGHQPAHLPSAGLMLDKSTLYIGSSVQTCGLSGSSNHNVTPFSASSTVTPYMTLNPDVSGFSGSNLNVARYPGNRDVASYSAFIPGVDSYGSSLAGLYSTAGAPVIHPAKPSPKSSYMYLPEAQLPSAYHSTATAYVGGFSVPPQYHPQYYPE</sequence>
<dbReference type="GO" id="GO:0030154">
    <property type="term" value="P:cell differentiation"/>
    <property type="evidence" value="ECO:0007669"/>
    <property type="project" value="UniProtKB-KW"/>
</dbReference>
<keyword evidence="4 5" id="KW-0287">Flowering</keyword>